<gene>
    <name evidence="1" type="ORF">QFC19_009131</name>
</gene>
<keyword evidence="2" id="KW-1185">Reference proteome</keyword>
<evidence type="ECO:0000313" key="1">
    <source>
        <dbReference type="EMBL" id="KAJ9091421.1"/>
    </source>
</evidence>
<organism evidence="1 2">
    <name type="scientific">Naganishia cerealis</name>
    <dbReference type="NCBI Taxonomy" id="610337"/>
    <lineage>
        <taxon>Eukaryota</taxon>
        <taxon>Fungi</taxon>
        <taxon>Dikarya</taxon>
        <taxon>Basidiomycota</taxon>
        <taxon>Agaricomycotina</taxon>
        <taxon>Tremellomycetes</taxon>
        <taxon>Filobasidiales</taxon>
        <taxon>Filobasidiaceae</taxon>
        <taxon>Naganishia</taxon>
    </lineage>
</organism>
<protein>
    <submittedName>
        <fullName evidence="1">Uncharacterized protein</fullName>
    </submittedName>
</protein>
<sequence length="381" mass="41588">MTTSNDTTDSHAVGPPSLLANSIKVLSRFMDPLAPTATTTRDSAAPSASSQPPTSEESNSWLNSSDVKRLLAPDIRLGIMIHGVWEGSTRWKGVRDLAQGVDAMYGHQVPSHTAPHDETLQHESAEEDENDIDDWDASSSASSETLDSIIQPISPLPILDFSFSQFDDAPGVHRLHGSTLSREYRQLARFLRSHSVRTTVEAISFAGSSLTLRQAVELLSSGVDGKNARVTNSMGWIKLRSVSLAGLKTGSVDELKVALLKLARYGSSLEFIDLSGIELFPQQNWHWKALLSALLSARSGTDRFDYPALTVLGFRDNNQLSLMEEGSSPATSSAAASSNKGGKASGDDRDSRTRRMNEYEMEVKQLVRSFGRARWLDIVVK</sequence>
<dbReference type="Proteomes" id="UP001241377">
    <property type="component" value="Unassembled WGS sequence"/>
</dbReference>
<name>A0ACC2UY64_9TREE</name>
<proteinExistence type="predicted"/>
<comment type="caution">
    <text evidence="1">The sequence shown here is derived from an EMBL/GenBank/DDBJ whole genome shotgun (WGS) entry which is preliminary data.</text>
</comment>
<reference evidence="1" key="1">
    <citation type="submission" date="2023-04" db="EMBL/GenBank/DDBJ databases">
        <title>Draft Genome sequencing of Naganishia species isolated from polar environments using Oxford Nanopore Technology.</title>
        <authorList>
            <person name="Leo P."/>
            <person name="Venkateswaran K."/>
        </authorList>
    </citation>
    <scope>NUCLEOTIDE SEQUENCE</scope>
    <source>
        <strain evidence="1">MNA-CCFEE 5261</strain>
    </source>
</reference>
<dbReference type="EMBL" id="JASBWR010000150">
    <property type="protein sequence ID" value="KAJ9091421.1"/>
    <property type="molecule type" value="Genomic_DNA"/>
</dbReference>
<evidence type="ECO:0000313" key="2">
    <source>
        <dbReference type="Proteomes" id="UP001241377"/>
    </source>
</evidence>
<accession>A0ACC2UY64</accession>